<keyword evidence="2" id="KW-1185">Reference proteome</keyword>
<dbReference type="RefSeq" id="XP_018019285.1">
    <property type="nucleotide sequence ID" value="XM_018163796.2"/>
</dbReference>
<dbReference type="Proteomes" id="UP000694843">
    <property type="component" value="Unplaced"/>
</dbReference>
<accession>A0A8B7NZZ6</accession>
<evidence type="ECO:0000313" key="3">
    <source>
        <dbReference type="RefSeq" id="XP_018019285.1"/>
    </source>
</evidence>
<proteinExistence type="predicted"/>
<sequence>MAVLQSPDSVLQRMWEERERLIMRVNALEHANEELLRANDLLQKEAARQSRDWKKRLLDCRSLKEHAEECAYEQEQRHSALLARATAEVEATRRERDYWQMRHGL</sequence>
<gene>
    <name evidence="3" type="primary">LOC108675770</name>
</gene>
<name>A0A8B7NZZ6_HYAAZ</name>
<evidence type="ECO:0000313" key="2">
    <source>
        <dbReference type="Proteomes" id="UP000694843"/>
    </source>
</evidence>
<feature type="coiled-coil region" evidence="1">
    <location>
        <begin position="18"/>
        <end position="52"/>
    </location>
</feature>
<organism evidence="2 3">
    <name type="scientific">Hyalella azteca</name>
    <name type="common">Amphipod</name>
    <dbReference type="NCBI Taxonomy" id="294128"/>
    <lineage>
        <taxon>Eukaryota</taxon>
        <taxon>Metazoa</taxon>
        <taxon>Ecdysozoa</taxon>
        <taxon>Arthropoda</taxon>
        <taxon>Crustacea</taxon>
        <taxon>Multicrustacea</taxon>
        <taxon>Malacostraca</taxon>
        <taxon>Eumalacostraca</taxon>
        <taxon>Peracarida</taxon>
        <taxon>Amphipoda</taxon>
        <taxon>Senticaudata</taxon>
        <taxon>Talitrida</taxon>
        <taxon>Talitroidea</taxon>
        <taxon>Hyalellidae</taxon>
        <taxon>Hyalella</taxon>
    </lineage>
</organism>
<evidence type="ECO:0000256" key="1">
    <source>
        <dbReference type="SAM" id="Coils"/>
    </source>
</evidence>
<reference evidence="3" key="1">
    <citation type="submission" date="2025-08" db="UniProtKB">
        <authorList>
            <consortium name="RefSeq"/>
        </authorList>
    </citation>
    <scope>IDENTIFICATION</scope>
    <source>
        <tissue evidence="3">Whole organism</tissue>
    </source>
</reference>
<dbReference type="KEGG" id="hazt:108675770"/>
<dbReference type="AlphaFoldDB" id="A0A8B7NZZ6"/>
<dbReference type="GeneID" id="108675770"/>
<keyword evidence="1" id="KW-0175">Coiled coil</keyword>
<protein>
    <submittedName>
        <fullName evidence="3">Uncharacterized protein LOC108675770</fullName>
    </submittedName>
</protein>